<dbReference type="Gramene" id="OE9A038263T1">
    <property type="protein sequence ID" value="OE9A038263C1"/>
    <property type="gene ID" value="OE9A038263"/>
</dbReference>
<accession>A0A8S0ST45</accession>
<evidence type="ECO:0000313" key="1">
    <source>
        <dbReference type="EMBL" id="CAA2996211.1"/>
    </source>
</evidence>
<dbReference type="Proteomes" id="UP000594638">
    <property type="component" value="Unassembled WGS sequence"/>
</dbReference>
<evidence type="ECO:0000313" key="2">
    <source>
        <dbReference type="Proteomes" id="UP000594638"/>
    </source>
</evidence>
<name>A0A8S0ST45_OLEEU</name>
<sequence>NPVGAAKKLHELVNKAKEGFRLNNFKQHKPAKMDTNFNGVTLRAITPQPISVLWHADVEALNKEEH</sequence>
<reference evidence="1 2" key="1">
    <citation type="submission" date="2019-12" db="EMBL/GenBank/DDBJ databases">
        <authorList>
            <person name="Alioto T."/>
            <person name="Alioto T."/>
            <person name="Gomez Garrido J."/>
        </authorList>
    </citation>
    <scope>NUCLEOTIDE SEQUENCE [LARGE SCALE GENOMIC DNA]</scope>
</reference>
<feature type="non-terminal residue" evidence="1">
    <location>
        <position position="1"/>
    </location>
</feature>
<dbReference type="AlphaFoldDB" id="A0A8S0ST45"/>
<gene>
    <name evidence="1" type="ORF">OLEA9_A038263</name>
</gene>
<feature type="non-terminal residue" evidence="1">
    <location>
        <position position="66"/>
    </location>
</feature>
<comment type="caution">
    <text evidence="1">The sequence shown here is derived from an EMBL/GenBank/DDBJ whole genome shotgun (WGS) entry which is preliminary data.</text>
</comment>
<dbReference type="EMBL" id="CACTIH010005520">
    <property type="protein sequence ID" value="CAA2996211.1"/>
    <property type="molecule type" value="Genomic_DNA"/>
</dbReference>
<organism evidence="1 2">
    <name type="scientific">Olea europaea subsp. europaea</name>
    <dbReference type="NCBI Taxonomy" id="158383"/>
    <lineage>
        <taxon>Eukaryota</taxon>
        <taxon>Viridiplantae</taxon>
        <taxon>Streptophyta</taxon>
        <taxon>Embryophyta</taxon>
        <taxon>Tracheophyta</taxon>
        <taxon>Spermatophyta</taxon>
        <taxon>Magnoliopsida</taxon>
        <taxon>eudicotyledons</taxon>
        <taxon>Gunneridae</taxon>
        <taxon>Pentapetalae</taxon>
        <taxon>asterids</taxon>
        <taxon>lamiids</taxon>
        <taxon>Lamiales</taxon>
        <taxon>Oleaceae</taxon>
        <taxon>Oleeae</taxon>
        <taxon>Olea</taxon>
    </lineage>
</organism>
<proteinExistence type="predicted"/>
<keyword evidence="2" id="KW-1185">Reference proteome</keyword>
<protein>
    <submittedName>
        <fullName evidence="1">Uncharacterized protein</fullName>
    </submittedName>
</protein>